<evidence type="ECO:0000313" key="1">
    <source>
        <dbReference type="EMBL" id="MRX07270.1"/>
    </source>
</evidence>
<sequence>MAISFELDAKTEQRLKKLAMRTGKTLDTHLRELIAYGIEDLEDLYLAESTMQRVASGKEPIYSSEQVRKNLGLAD</sequence>
<accession>A0A6L5QCF3</accession>
<reference evidence="1 2" key="1">
    <citation type="submission" date="2019-11" db="EMBL/GenBank/DDBJ databases">
        <title>Novel species isolated from a subtropical stream in China.</title>
        <authorList>
            <person name="Lu H."/>
        </authorList>
    </citation>
    <scope>NUCLEOTIDE SEQUENCE [LARGE SCALE GENOMIC DNA]</scope>
    <source>
        <strain evidence="1 2">FT25W</strain>
    </source>
</reference>
<dbReference type="Proteomes" id="UP000481037">
    <property type="component" value="Unassembled WGS sequence"/>
</dbReference>
<dbReference type="AlphaFoldDB" id="A0A6L5QCF3"/>
<organism evidence="1 2">
    <name type="scientific">Duganella alba</name>
    <dbReference type="NCBI Taxonomy" id="2666081"/>
    <lineage>
        <taxon>Bacteria</taxon>
        <taxon>Pseudomonadati</taxon>
        <taxon>Pseudomonadota</taxon>
        <taxon>Betaproteobacteria</taxon>
        <taxon>Burkholderiales</taxon>
        <taxon>Oxalobacteraceae</taxon>
        <taxon>Telluria group</taxon>
        <taxon>Duganella</taxon>
    </lineage>
</organism>
<dbReference type="EMBL" id="WKJM01000003">
    <property type="protein sequence ID" value="MRX07270.1"/>
    <property type="molecule type" value="Genomic_DNA"/>
</dbReference>
<dbReference type="RefSeq" id="WP_154361993.1">
    <property type="nucleotide sequence ID" value="NZ_WKJM01000003.1"/>
</dbReference>
<comment type="caution">
    <text evidence="1">The sequence shown here is derived from an EMBL/GenBank/DDBJ whole genome shotgun (WGS) entry which is preliminary data.</text>
</comment>
<evidence type="ECO:0000313" key="2">
    <source>
        <dbReference type="Proteomes" id="UP000481037"/>
    </source>
</evidence>
<gene>
    <name evidence="1" type="ORF">GJ697_05415</name>
</gene>
<proteinExistence type="predicted"/>
<protein>
    <submittedName>
        <fullName evidence="1">CopG family transcriptional regulator</fullName>
    </submittedName>
</protein>
<keyword evidence="2" id="KW-1185">Reference proteome</keyword>
<name>A0A6L5QCF3_9BURK</name>